<dbReference type="InterPro" id="IPR004045">
    <property type="entry name" value="Glutathione_S-Trfase_N"/>
</dbReference>
<accession>A0A5C3PGA8</accession>
<feature type="domain" description="GST N-terminal" evidence="1">
    <location>
        <begin position="49"/>
        <end position="135"/>
    </location>
</feature>
<dbReference type="PANTHER" id="PTHR43968:SF6">
    <property type="entry name" value="GLUTATHIONE S-TRANSFERASE OMEGA"/>
    <property type="match status" value="1"/>
</dbReference>
<gene>
    <name evidence="2" type="ORF">K466DRAFT_495692</name>
</gene>
<dbReference type="PROSITE" id="PS50404">
    <property type="entry name" value="GST_NTER"/>
    <property type="match status" value="1"/>
</dbReference>
<dbReference type="SFLD" id="SFLDS00019">
    <property type="entry name" value="Glutathione_Transferase_(cytos"/>
    <property type="match status" value="1"/>
</dbReference>
<dbReference type="Pfam" id="PF13409">
    <property type="entry name" value="GST_N_2"/>
    <property type="match status" value="1"/>
</dbReference>
<dbReference type="Gene3D" id="1.20.1050.10">
    <property type="match status" value="1"/>
</dbReference>
<sequence>MAAGDKPNRKLRAGPGSAGHTTPWLYASCSAGIRRLREPARKWKVATPGRLTLYNAVDSPYSHRVRLALEEAGAKYDIIWIDLLNKPLWYGEKVPFLVCGGPALHRDEAPSPEAKTISESLVILEFLVDVFPNLLPEEPLLRAKARFFIETADHKFTKAFFSFLFSRGSVDEMLIAVEEMQALLPAAGFAIGQWSIADASFVPFLLHLDCHCLKNKIGVFADGVPEKTLAALHGPKFFRIRRYLEENVARESMARTWNEVSVLVL</sequence>
<dbReference type="CDD" id="cd00570">
    <property type="entry name" value="GST_N_family"/>
    <property type="match status" value="1"/>
</dbReference>
<dbReference type="SFLD" id="SFLDG00358">
    <property type="entry name" value="Main_(cytGST)"/>
    <property type="match status" value="1"/>
</dbReference>
<dbReference type="GO" id="GO:0005737">
    <property type="term" value="C:cytoplasm"/>
    <property type="evidence" value="ECO:0007669"/>
    <property type="project" value="TreeGrafter"/>
</dbReference>
<dbReference type="InterPro" id="IPR036282">
    <property type="entry name" value="Glutathione-S-Trfase_C_sf"/>
</dbReference>
<name>A0A5C3PGA8_9APHY</name>
<organism evidence="2 3">
    <name type="scientific">Polyporus arcularius HHB13444</name>
    <dbReference type="NCBI Taxonomy" id="1314778"/>
    <lineage>
        <taxon>Eukaryota</taxon>
        <taxon>Fungi</taxon>
        <taxon>Dikarya</taxon>
        <taxon>Basidiomycota</taxon>
        <taxon>Agaricomycotina</taxon>
        <taxon>Agaricomycetes</taxon>
        <taxon>Polyporales</taxon>
        <taxon>Polyporaceae</taxon>
        <taxon>Polyporus</taxon>
    </lineage>
</organism>
<dbReference type="InterPro" id="IPR040079">
    <property type="entry name" value="Glutathione_S-Trfase"/>
</dbReference>
<dbReference type="InterPro" id="IPR050983">
    <property type="entry name" value="GST_Omega/HSP26"/>
</dbReference>
<dbReference type="EMBL" id="ML211285">
    <property type="protein sequence ID" value="TFK84923.1"/>
    <property type="molecule type" value="Genomic_DNA"/>
</dbReference>
<evidence type="ECO:0000259" key="1">
    <source>
        <dbReference type="PROSITE" id="PS50404"/>
    </source>
</evidence>
<dbReference type="InterPro" id="IPR036249">
    <property type="entry name" value="Thioredoxin-like_sf"/>
</dbReference>
<dbReference type="AlphaFoldDB" id="A0A5C3PGA8"/>
<proteinExistence type="predicted"/>
<dbReference type="Gene3D" id="3.40.30.10">
    <property type="entry name" value="Glutaredoxin"/>
    <property type="match status" value="1"/>
</dbReference>
<evidence type="ECO:0000313" key="3">
    <source>
        <dbReference type="Proteomes" id="UP000308197"/>
    </source>
</evidence>
<dbReference type="SUPFAM" id="SSF52833">
    <property type="entry name" value="Thioredoxin-like"/>
    <property type="match status" value="1"/>
</dbReference>
<dbReference type="SUPFAM" id="SSF47616">
    <property type="entry name" value="GST C-terminal domain-like"/>
    <property type="match status" value="1"/>
</dbReference>
<evidence type="ECO:0000313" key="2">
    <source>
        <dbReference type="EMBL" id="TFK84923.1"/>
    </source>
</evidence>
<dbReference type="PANTHER" id="PTHR43968">
    <property type="match status" value="1"/>
</dbReference>
<dbReference type="Proteomes" id="UP000308197">
    <property type="component" value="Unassembled WGS sequence"/>
</dbReference>
<keyword evidence="3" id="KW-1185">Reference proteome</keyword>
<dbReference type="STRING" id="1314778.A0A5C3PGA8"/>
<reference evidence="2 3" key="1">
    <citation type="journal article" date="2019" name="Nat. Ecol. Evol.">
        <title>Megaphylogeny resolves global patterns of mushroom evolution.</title>
        <authorList>
            <person name="Varga T."/>
            <person name="Krizsan K."/>
            <person name="Foldi C."/>
            <person name="Dima B."/>
            <person name="Sanchez-Garcia M."/>
            <person name="Sanchez-Ramirez S."/>
            <person name="Szollosi G.J."/>
            <person name="Szarkandi J.G."/>
            <person name="Papp V."/>
            <person name="Albert L."/>
            <person name="Andreopoulos W."/>
            <person name="Angelini C."/>
            <person name="Antonin V."/>
            <person name="Barry K.W."/>
            <person name="Bougher N.L."/>
            <person name="Buchanan P."/>
            <person name="Buyck B."/>
            <person name="Bense V."/>
            <person name="Catcheside P."/>
            <person name="Chovatia M."/>
            <person name="Cooper J."/>
            <person name="Damon W."/>
            <person name="Desjardin D."/>
            <person name="Finy P."/>
            <person name="Geml J."/>
            <person name="Haridas S."/>
            <person name="Hughes K."/>
            <person name="Justo A."/>
            <person name="Karasinski D."/>
            <person name="Kautmanova I."/>
            <person name="Kiss B."/>
            <person name="Kocsube S."/>
            <person name="Kotiranta H."/>
            <person name="LaButti K.M."/>
            <person name="Lechner B.E."/>
            <person name="Liimatainen K."/>
            <person name="Lipzen A."/>
            <person name="Lukacs Z."/>
            <person name="Mihaltcheva S."/>
            <person name="Morgado L.N."/>
            <person name="Niskanen T."/>
            <person name="Noordeloos M.E."/>
            <person name="Ohm R.A."/>
            <person name="Ortiz-Santana B."/>
            <person name="Ovrebo C."/>
            <person name="Racz N."/>
            <person name="Riley R."/>
            <person name="Savchenko A."/>
            <person name="Shiryaev A."/>
            <person name="Soop K."/>
            <person name="Spirin V."/>
            <person name="Szebenyi C."/>
            <person name="Tomsovsky M."/>
            <person name="Tulloss R.E."/>
            <person name="Uehling J."/>
            <person name="Grigoriev I.V."/>
            <person name="Vagvolgyi C."/>
            <person name="Papp T."/>
            <person name="Martin F.M."/>
            <person name="Miettinen O."/>
            <person name="Hibbett D.S."/>
            <person name="Nagy L.G."/>
        </authorList>
    </citation>
    <scope>NUCLEOTIDE SEQUENCE [LARGE SCALE GENOMIC DNA]</scope>
    <source>
        <strain evidence="2 3">HHB13444</strain>
    </source>
</reference>
<protein>
    <recommendedName>
        <fullName evidence="1">GST N-terminal domain-containing protein</fullName>
    </recommendedName>
</protein>
<dbReference type="InParanoid" id="A0A5C3PGA8"/>